<keyword evidence="1 10" id="KW-0540">Nuclease</keyword>
<dbReference type="InterPro" id="IPR042211">
    <property type="entry name" value="CRISPR-assoc_Cas1_N"/>
</dbReference>
<evidence type="ECO:0000256" key="2">
    <source>
        <dbReference type="ARBA" id="ARBA00022723"/>
    </source>
</evidence>
<keyword evidence="5 10" id="KW-0460">Magnesium</keyword>
<dbReference type="InterPro" id="IPR050646">
    <property type="entry name" value="Cas1"/>
</dbReference>
<dbReference type="Gene3D" id="1.20.120.920">
    <property type="entry name" value="CRISPR-associated endonuclease Cas1, C-terminal domain"/>
    <property type="match status" value="1"/>
</dbReference>
<dbReference type="PANTHER" id="PTHR34353">
    <property type="entry name" value="CRISPR-ASSOCIATED ENDONUCLEASE CAS1 1"/>
    <property type="match status" value="1"/>
</dbReference>
<evidence type="ECO:0000256" key="8">
    <source>
        <dbReference type="ARBA" id="ARBA00023211"/>
    </source>
</evidence>
<feature type="binding site" evidence="10">
    <location>
        <position position="249"/>
    </location>
    <ligand>
        <name>Mn(2+)</name>
        <dbReference type="ChEBI" id="CHEBI:29035"/>
    </ligand>
</feature>
<comment type="function">
    <text evidence="10">CRISPR (clustered regularly interspaced short palindromic repeat), is an adaptive immune system that provides protection against mobile genetic elements (viruses, transposable elements and conjugative plasmids). CRISPR clusters contain spacers, sequences complementary to antecedent mobile elements, and target invading nucleic acids. CRISPR clusters are transcribed and processed into CRISPR RNA (crRNA). Acts as a dsDNA endonuclease. Involved in the integration of spacer DNA into the CRISPR cassette.</text>
</comment>
<protein>
    <recommendedName>
        <fullName evidence="10">CRISPR-associated endonuclease Cas1</fullName>
        <ecNumber evidence="10">3.1.-.-</ecNumber>
    </recommendedName>
</protein>
<dbReference type="HAMAP" id="MF_01470">
    <property type="entry name" value="Cas1"/>
    <property type="match status" value="1"/>
</dbReference>
<keyword evidence="7 10" id="KW-0238">DNA-binding</keyword>
<proteinExistence type="inferred from homology"/>
<sequence length="343" mass="39368">MRHLLNTLFVTSEDIYLSLDNENVVINRNGTAIKKLPLRMFEQILYFGYMGASPALLGKCAEHGIAVCFYKPSGRFLARVMGHNNSNVLLRKEQYRISDSEELSCKIARNFIVGKLYNSRSVLERAKRDHALTVDVANIEQASREIMRLTRLSRKCTDLAILRGLEGDAASLYFAQFNELVLQNKAYFRFTNRNKRPPTDPVNALLSFAYTILANDCAAALEGAGLDPYIGFMHRDRPGRLSLALDLMEEFRSIIADRFVLTLINNRVINEKSFNNQENGSVLLNDDGRKTFFEAWQKRKQDVIMHPFLQEKIPWGLVPFVQAQLLARYIRGDIDEYPSYLWK</sequence>
<dbReference type="NCBIfam" id="TIGR03640">
    <property type="entry name" value="cas1_DVULG"/>
    <property type="match status" value="1"/>
</dbReference>
<dbReference type="GO" id="GO:0003677">
    <property type="term" value="F:DNA binding"/>
    <property type="evidence" value="ECO:0007669"/>
    <property type="project" value="UniProtKB-KW"/>
</dbReference>
<keyword evidence="2 10" id="KW-0479">Metal-binding</keyword>
<dbReference type="CDD" id="cd09721">
    <property type="entry name" value="Cas1_I-C"/>
    <property type="match status" value="1"/>
</dbReference>
<dbReference type="GO" id="GO:0051607">
    <property type="term" value="P:defense response to virus"/>
    <property type="evidence" value="ECO:0007669"/>
    <property type="project" value="UniProtKB-UniRule"/>
</dbReference>
<evidence type="ECO:0000256" key="10">
    <source>
        <dbReference type="HAMAP-Rule" id="MF_01470"/>
    </source>
</evidence>
<comment type="caution">
    <text evidence="11">The sequence shown here is derived from an EMBL/GenBank/DDBJ whole genome shotgun (WGS) entry which is preliminary data.</text>
</comment>
<evidence type="ECO:0000256" key="7">
    <source>
        <dbReference type="ARBA" id="ARBA00023125"/>
    </source>
</evidence>
<evidence type="ECO:0000256" key="1">
    <source>
        <dbReference type="ARBA" id="ARBA00022722"/>
    </source>
</evidence>
<evidence type="ECO:0000256" key="4">
    <source>
        <dbReference type="ARBA" id="ARBA00022801"/>
    </source>
</evidence>
<feature type="binding site" evidence="10">
    <location>
        <position position="234"/>
    </location>
    <ligand>
        <name>Mn(2+)</name>
        <dbReference type="ChEBI" id="CHEBI:29035"/>
    </ligand>
</feature>
<reference evidence="11 12" key="1">
    <citation type="journal article" date="2016" name="Nat. Biotechnol.">
        <title>Measurement of bacterial replication rates in microbial communities.</title>
        <authorList>
            <person name="Brown C.T."/>
            <person name="Olm M.R."/>
            <person name="Thomas B.C."/>
            <person name="Banfield J.F."/>
        </authorList>
    </citation>
    <scope>NUCLEOTIDE SEQUENCE [LARGE SCALE GENOMIC DNA]</scope>
    <source>
        <strain evidence="11">46_33</strain>
    </source>
</reference>
<comment type="similarity">
    <text evidence="10">Belongs to the CRISPR-associated endonuclease Cas1 family.</text>
</comment>
<dbReference type="Proteomes" id="UP000186777">
    <property type="component" value="Unassembled WGS sequence"/>
</dbReference>
<evidence type="ECO:0000256" key="6">
    <source>
        <dbReference type="ARBA" id="ARBA00023118"/>
    </source>
</evidence>
<evidence type="ECO:0000313" key="11">
    <source>
        <dbReference type="EMBL" id="OLA36334.1"/>
    </source>
</evidence>
<keyword evidence="6 10" id="KW-0051">Antiviral defense</keyword>
<keyword evidence="8 10" id="KW-0464">Manganese</keyword>
<dbReference type="GO" id="GO:0043571">
    <property type="term" value="P:maintenance of CRISPR repeat elements"/>
    <property type="evidence" value="ECO:0007669"/>
    <property type="project" value="UniProtKB-UniRule"/>
</dbReference>
<dbReference type="EMBL" id="MNTG01000046">
    <property type="protein sequence ID" value="OLA36334.1"/>
    <property type="molecule type" value="Genomic_DNA"/>
</dbReference>
<evidence type="ECO:0000256" key="3">
    <source>
        <dbReference type="ARBA" id="ARBA00022759"/>
    </source>
</evidence>
<dbReference type="InterPro" id="IPR002729">
    <property type="entry name" value="CRISPR-assoc_Cas1"/>
</dbReference>
<organism evidence="11 12">
    <name type="scientific">Phascolarctobacterium succinatutens</name>
    <dbReference type="NCBI Taxonomy" id="626940"/>
    <lineage>
        <taxon>Bacteria</taxon>
        <taxon>Bacillati</taxon>
        <taxon>Bacillota</taxon>
        <taxon>Negativicutes</taxon>
        <taxon>Acidaminococcales</taxon>
        <taxon>Acidaminococcaceae</taxon>
        <taxon>Phascolarctobacterium</taxon>
    </lineage>
</organism>
<dbReference type="InterPro" id="IPR019856">
    <property type="entry name" value="CRISPR-assoc_Cas1_DVULG"/>
</dbReference>
<dbReference type="Gene3D" id="3.100.10.20">
    <property type="entry name" value="CRISPR-associated endonuclease Cas1, N-terminal domain"/>
    <property type="match status" value="1"/>
</dbReference>
<evidence type="ECO:0000313" key="12">
    <source>
        <dbReference type="Proteomes" id="UP000186777"/>
    </source>
</evidence>
<comment type="subunit">
    <text evidence="9 10">Homodimer, forms a heterotetramer with a Cas2 homodimer.</text>
</comment>
<dbReference type="EC" id="3.1.-.-" evidence="10"/>
<evidence type="ECO:0000256" key="9">
    <source>
        <dbReference type="ARBA" id="ARBA00038592"/>
    </source>
</evidence>
<dbReference type="AlphaFoldDB" id="A0A1Q6R1S4"/>
<dbReference type="STRING" id="626940.BHW43_10230"/>
<keyword evidence="4 10" id="KW-0378">Hydrolase</keyword>
<dbReference type="GO" id="GO:0004520">
    <property type="term" value="F:DNA endonuclease activity"/>
    <property type="evidence" value="ECO:0007669"/>
    <property type="project" value="InterPro"/>
</dbReference>
<comment type="cofactor">
    <cofactor evidence="10">
        <name>Mg(2+)</name>
        <dbReference type="ChEBI" id="CHEBI:18420"/>
    </cofactor>
    <cofactor evidence="10">
        <name>Mn(2+)</name>
        <dbReference type="ChEBI" id="CHEBI:29035"/>
    </cofactor>
</comment>
<dbReference type="InterPro" id="IPR042206">
    <property type="entry name" value="CRISPR-assoc_Cas1_C"/>
</dbReference>
<dbReference type="PANTHER" id="PTHR34353:SF2">
    <property type="entry name" value="CRISPR-ASSOCIATED ENDONUCLEASE CAS1 1"/>
    <property type="match status" value="1"/>
</dbReference>
<dbReference type="GO" id="GO:0016787">
    <property type="term" value="F:hydrolase activity"/>
    <property type="evidence" value="ECO:0007669"/>
    <property type="project" value="UniProtKB-KW"/>
</dbReference>
<name>A0A1Q6R1S4_9FIRM</name>
<accession>A0A1Q6R1S4</accession>
<dbReference type="Pfam" id="PF01867">
    <property type="entry name" value="Cas_Cas1"/>
    <property type="match status" value="1"/>
</dbReference>
<dbReference type="NCBIfam" id="TIGR00287">
    <property type="entry name" value="cas1"/>
    <property type="match status" value="1"/>
</dbReference>
<dbReference type="GO" id="GO:0046872">
    <property type="term" value="F:metal ion binding"/>
    <property type="evidence" value="ECO:0007669"/>
    <property type="project" value="UniProtKB-UniRule"/>
</dbReference>
<feature type="binding site" evidence="10">
    <location>
        <position position="166"/>
    </location>
    <ligand>
        <name>Mn(2+)</name>
        <dbReference type="ChEBI" id="CHEBI:29035"/>
    </ligand>
</feature>
<evidence type="ECO:0000256" key="5">
    <source>
        <dbReference type="ARBA" id="ARBA00022842"/>
    </source>
</evidence>
<keyword evidence="3 10" id="KW-0255">Endonuclease</keyword>
<gene>
    <name evidence="10" type="primary">cas1</name>
    <name evidence="11" type="ORF">BHW43_10230</name>
</gene>
<dbReference type="RefSeq" id="WP_303680467.1">
    <property type="nucleotide sequence ID" value="NZ_CAUDZA010000002.1"/>
</dbReference>